<feature type="signal peptide" evidence="1">
    <location>
        <begin position="1"/>
        <end position="31"/>
    </location>
</feature>
<dbReference type="SUPFAM" id="SSF49354">
    <property type="entry name" value="PapD-like"/>
    <property type="match status" value="1"/>
</dbReference>
<gene>
    <name evidence="3" type="ORF">LQ564_22425</name>
</gene>
<dbReference type="RefSeq" id="WP_231060337.1">
    <property type="nucleotide sequence ID" value="NZ_JAJNOC010000010.1"/>
</dbReference>
<dbReference type="Gene3D" id="2.60.40.10">
    <property type="entry name" value="Immunoglobulins"/>
    <property type="match status" value="1"/>
</dbReference>
<protein>
    <submittedName>
        <fullName evidence="3">Molecular chaperone</fullName>
    </submittedName>
</protein>
<dbReference type="InterPro" id="IPR008962">
    <property type="entry name" value="PapD-like_sf"/>
</dbReference>
<dbReference type="PANTHER" id="PTHR30251">
    <property type="entry name" value="PILUS ASSEMBLY CHAPERONE"/>
    <property type="match status" value="1"/>
</dbReference>
<keyword evidence="4" id="KW-1185">Reference proteome</keyword>
<accession>A0ABS8QBC6</accession>
<feature type="domain" description="Pili assembly chaperone N-terminal" evidence="2">
    <location>
        <begin position="34"/>
        <end position="151"/>
    </location>
</feature>
<dbReference type="Pfam" id="PF00345">
    <property type="entry name" value="PapD_N"/>
    <property type="match status" value="1"/>
</dbReference>
<dbReference type="InterPro" id="IPR013783">
    <property type="entry name" value="Ig-like_fold"/>
</dbReference>
<dbReference type="PANTHER" id="PTHR30251:SF4">
    <property type="entry name" value="SLR1668 PROTEIN"/>
    <property type="match status" value="1"/>
</dbReference>
<evidence type="ECO:0000256" key="1">
    <source>
        <dbReference type="SAM" id="SignalP"/>
    </source>
</evidence>
<organism evidence="3 4">
    <name type="scientific">Massilia phyllostachyos</name>
    <dbReference type="NCBI Taxonomy" id="2898585"/>
    <lineage>
        <taxon>Bacteria</taxon>
        <taxon>Pseudomonadati</taxon>
        <taxon>Pseudomonadota</taxon>
        <taxon>Betaproteobacteria</taxon>
        <taxon>Burkholderiales</taxon>
        <taxon>Oxalobacteraceae</taxon>
        <taxon>Telluria group</taxon>
        <taxon>Massilia</taxon>
    </lineage>
</organism>
<sequence>MIDRVRRLAATLVPALLILLLASLAMGTASAANLQISPVSISFRAGQTAAGVTLQNLGEQPLHGQVRVFVWDQKDGEDVLAPATDVVASPPIMEVAPNSTQTVRLVRRNPAPARGEQTYRILIDEIPKGDAAASGVAIRLQYSVPVFVPPADEAAAPQLAWSIKRQDGAWFLEARNDGALHAQLGATTLRTQNGKEFQLSKGLLGYALPGRTRRWRLPDGATVLFGAGAVSVHTTVNAQAAQAVARLD</sequence>
<proteinExistence type="predicted"/>
<dbReference type="InterPro" id="IPR050643">
    <property type="entry name" value="Periplasmic_pilus_chap"/>
</dbReference>
<dbReference type="EMBL" id="JAJNOC010000010">
    <property type="protein sequence ID" value="MCD2519062.1"/>
    <property type="molecule type" value="Genomic_DNA"/>
</dbReference>
<evidence type="ECO:0000313" key="4">
    <source>
        <dbReference type="Proteomes" id="UP001179361"/>
    </source>
</evidence>
<dbReference type="InterPro" id="IPR016147">
    <property type="entry name" value="Pili_assmbl_chaperone_N"/>
</dbReference>
<dbReference type="Proteomes" id="UP001179361">
    <property type="component" value="Unassembled WGS sequence"/>
</dbReference>
<comment type="caution">
    <text evidence="3">The sequence shown here is derived from an EMBL/GenBank/DDBJ whole genome shotgun (WGS) entry which is preliminary data.</text>
</comment>
<keyword evidence="1" id="KW-0732">Signal</keyword>
<feature type="chain" id="PRO_5045050911" evidence="1">
    <location>
        <begin position="32"/>
        <end position="248"/>
    </location>
</feature>
<reference evidence="3" key="1">
    <citation type="submission" date="2021-11" db="EMBL/GenBank/DDBJ databases">
        <title>The complete genome of Massilia sp sp. G4R7.</title>
        <authorList>
            <person name="Liu L."/>
            <person name="Yue J."/>
            <person name="Yuan J."/>
            <person name="Yang F."/>
            <person name="Li L."/>
        </authorList>
    </citation>
    <scope>NUCLEOTIDE SEQUENCE</scope>
    <source>
        <strain evidence="3">G4R7</strain>
    </source>
</reference>
<evidence type="ECO:0000259" key="2">
    <source>
        <dbReference type="Pfam" id="PF00345"/>
    </source>
</evidence>
<name>A0ABS8QBC6_9BURK</name>
<evidence type="ECO:0000313" key="3">
    <source>
        <dbReference type="EMBL" id="MCD2519062.1"/>
    </source>
</evidence>